<dbReference type="Proteomes" id="UP000225320">
    <property type="component" value="Unassembled WGS sequence"/>
</dbReference>
<dbReference type="EMBL" id="NVOI01000249">
    <property type="protein sequence ID" value="PGG76468.1"/>
    <property type="molecule type" value="Genomic_DNA"/>
</dbReference>
<dbReference type="AlphaFoldDB" id="A0A2B5VZD6"/>
<organism evidence="1 2">
    <name type="scientific">Bacillus toyonensis</name>
    <dbReference type="NCBI Taxonomy" id="155322"/>
    <lineage>
        <taxon>Bacteria</taxon>
        <taxon>Bacillati</taxon>
        <taxon>Bacillota</taxon>
        <taxon>Bacilli</taxon>
        <taxon>Bacillales</taxon>
        <taxon>Bacillaceae</taxon>
        <taxon>Bacillus</taxon>
        <taxon>Bacillus cereus group</taxon>
    </lineage>
</organism>
<comment type="caution">
    <text evidence="1">The sequence shown here is derived from an EMBL/GenBank/DDBJ whole genome shotgun (WGS) entry which is preliminary data.</text>
</comment>
<name>A0A2B5VZD6_9BACI</name>
<dbReference type="RefSeq" id="WP_098072380.1">
    <property type="nucleotide sequence ID" value="NZ_JBALMW010000064.1"/>
</dbReference>
<protein>
    <submittedName>
        <fullName evidence="1">Uncharacterized protein</fullName>
    </submittedName>
</protein>
<reference evidence="1 2" key="1">
    <citation type="submission" date="2017-09" db="EMBL/GenBank/DDBJ databases">
        <title>Large-scale bioinformatics analysis of Bacillus genomes uncovers conserved roles of natural products in bacterial physiology.</title>
        <authorList>
            <consortium name="Agbiome Team Llc"/>
            <person name="Bleich R.M."/>
            <person name="Grubbs K.J."/>
            <person name="Santa Maria K.C."/>
            <person name="Allen S.E."/>
            <person name="Farag S."/>
            <person name="Shank E.A."/>
            <person name="Bowers A."/>
        </authorList>
    </citation>
    <scope>NUCLEOTIDE SEQUENCE [LARGE SCALE GENOMIC DNA]</scope>
    <source>
        <strain evidence="1 2">AFS094862</strain>
    </source>
</reference>
<proteinExistence type="predicted"/>
<gene>
    <name evidence="1" type="ORF">CON73_32705</name>
</gene>
<evidence type="ECO:0000313" key="1">
    <source>
        <dbReference type="EMBL" id="PGG76468.1"/>
    </source>
</evidence>
<evidence type="ECO:0000313" key="2">
    <source>
        <dbReference type="Proteomes" id="UP000225320"/>
    </source>
</evidence>
<accession>A0A2B5VZD6</accession>
<sequence>MQEHKKIFPGPRCENGGISERKLITLRDANGNPVVAKKRYYMESHAFPQQKVATEYWGGGSDAIHRYWAMLQFNSCEPIRFEKSGDHVKMLTDRTLYLDSGGIEIEFPLYLATDEDDPGVKCTSHGGDRTWWIITEPTDPDLVAGNYYAFRNYSSYRFMRAVDSLGWLYVDKTDMDSKTMWRLIPIE</sequence>